<accession>A0A165MYS3</accession>
<gene>
    <name evidence="2" type="ORF">EXIGLDRAFT_745816</name>
</gene>
<feature type="compositionally biased region" description="Acidic residues" evidence="1">
    <location>
        <begin position="438"/>
        <end position="461"/>
    </location>
</feature>
<keyword evidence="3" id="KW-1185">Reference proteome</keyword>
<evidence type="ECO:0000256" key="1">
    <source>
        <dbReference type="SAM" id="MobiDB-lite"/>
    </source>
</evidence>
<evidence type="ECO:0000313" key="2">
    <source>
        <dbReference type="EMBL" id="KZV99955.1"/>
    </source>
</evidence>
<dbReference type="AlphaFoldDB" id="A0A165MYS3"/>
<dbReference type="Proteomes" id="UP000077266">
    <property type="component" value="Unassembled WGS sequence"/>
</dbReference>
<feature type="compositionally biased region" description="Low complexity" evidence="1">
    <location>
        <begin position="501"/>
        <end position="511"/>
    </location>
</feature>
<dbReference type="EMBL" id="KV425904">
    <property type="protein sequence ID" value="KZV99955.1"/>
    <property type="molecule type" value="Genomic_DNA"/>
</dbReference>
<feature type="region of interest" description="Disordered" evidence="1">
    <location>
        <begin position="497"/>
        <end position="526"/>
    </location>
</feature>
<organism evidence="2 3">
    <name type="scientific">Exidia glandulosa HHB12029</name>
    <dbReference type="NCBI Taxonomy" id="1314781"/>
    <lineage>
        <taxon>Eukaryota</taxon>
        <taxon>Fungi</taxon>
        <taxon>Dikarya</taxon>
        <taxon>Basidiomycota</taxon>
        <taxon>Agaricomycotina</taxon>
        <taxon>Agaricomycetes</taxon>
        <taxon>Auriculariales</taxon>
        <taxon>Exidiaceae</taxon>
        <taxon>Exidia</taxon>
    </lineage>
</organism>
<evidence type="ECO:0000313" key="3">
    <source>
        <dbReference type="Proteomes" id="UP000077266"/>
    </source>
</evidence>
<reference evidence="2 3" key="1">
    <citation type="journal article" date="2016" name="Mol. Biol. Evol.">
        <title>Comparative Genomics of Early-Diverging Mushroom-Forming Fungi Provides Insights into the Origins of Lignocellulose Decay Capabilities.</title>
        <authorList>
            <person name="Nagy L.G."/>
            <person name="Riley R."/>
            <person name="Tritt A."/>
            <person name="Adam C."/>
            <person name="Daum C."/>
            <person name="Floudas D."/>
            <person name="Sun H."/>
            <person name="Yadav J.S."/>
            <person name="Pangilinan J."/>
            <person name="Larsson K.H."/>
            <person name="Matsuura K."/>
            <person name="Barry K."/>
            <person name="Labutti K."/>
            <person name="Kuo R."/>
            <person name="Ohm R.A."/>
            <person name="Bhattacharya S.S."/>
            <person name="Shirouzu T."/>
            <person name="Yoshinaga Y."/>
            <person name="Martin F.M."/>
            <person name="Grigoriev I.V."/>
            <person name="Hibbett D.S."/>
        </authorList>
    </citation>
    <scope>NUCLEOTIDE SEQUENCE [LARGE SCALE GENOMIC DNA]</scope>
    <source>
        <strain evidence="2 3">HHB12029</strain>
    </source>
</reference>
<sequence length="545" mass="59711">MDYYTGPPADGPVAAEKILCEGHIRIGVEGDLPFIRVPLSVLKAILANADEDSVGRYLGMFATRLYGEPTFTSQKLTVTRDVVDEDVADMTTLWTSHWPKPANWPYQCRYVYTFDCSDPDFRPTDLFTAAIRLHAPDWASLDAQDDDLIPAADEDALPRTQHDMREEIWARDRRCVVTNQSESKVPSTRVNLVQAAHIIPRACGSRFIFGAFAQAYELSVAQGLEASTWTPKTSPHDNPSLFSTYSIYNAFFMAVDMNRPGMQRFSLLATPNAWLDTVDIADCVRPYDPRPDDQKMDGFRYTIHILDDISVRDDDAGNDPEEEEVCKIGMKTPHAITPYHVETGMDALLRTAAARDTSRASLLNTIAEHAESPTILIPPPEIVNTAYCAFMIHWYRTAEMDNIIRSVADVATAAGVVEEADAPSDSGDIGQPGGGSDDGTDDFGDNMDPDVDADMDLDDDPAYIPDNDPVMTEFRAVFAILCRLPLPPVTSSDTNLGDAAGGISASSSASAPALETPANSPPRRQLQKFHGPVASWASLADVDIL</sequence>
<name>A0A165MYS3_EXIGL</name>
<proteinExistence type="predicted"/>
<dbReference type="InParanoid" id="A0A165MYS3"/>
<feature type="region of interest" description="Disordered" evidence="1">
    <location>
        <begin position="418"/>
        <end position="464"/>
    </location>
</feature>
<protein>
    <submittedName>
        <fullName evidence="2">Uncharacterized protein</fullName>
    </submittedName>
</protein>